<comment type="caution">
    <text evidence="2">The sequence shown here is derived from an EMBL/GenBank/DDBJ whole genome shotgun (WGS) entry which is preliminary data.</text>
</comment>
<dbReference type="Gene3D" id="3.40.630.30">
    <property type="match status" value="1"/>
</dbReference>
<evidence type="ECO:0000259" key="1">
    <source>
        <dbReference type="PROSITE" id="PS51186"/>
    </source>
</evidence>
<accession>A0A175VZ15</accession>
<dbReference type="AlphaFoldDB" id="A0A175VZ15"/>
<dbReference type="Pfam" id="PF13508">
    <property type="entry name" value="Acetyltransf_7"/>
    <property type="match status" value="1"/>
</dbReference>
<gene>
    <name evidence="2" type="ORF">MMYC01_206804</name>
</gene>
<dbReference type="SUPFAM" id="SSF55729">
    <property type="entry name" value="Acyl-CoA N-acyltransferases (Nat)"/>
    <property type="match status" value="1"/>
</dbReference>
<dbReference type="VEuPathDB" id="FungiDB:MMYC01_206804"/>
<dbReference type="PANTHER" id="PTHR42791:SF2">
    <property type="entry name" value="N-ACETYLTRANSFERASE DOMAIN-CONTAINING PROTEIN"/>
    <property type="match status" value="1"/>
</dbReference>
<dbReference type="CDD" id="cd04301">
    <property type="entry name" value="NAT_SF"/>
    <property type="match status" value="1"/>
</dbReference>
<protein>
    <submittedName>
        <fullName evidence="2">N-acetyltransferase ycf52-like</fullName>
    </submittedName>
</protein>
<evidence type="ECO:0000313" key="3">
    <source>
        <dbReference type="Proteomes" id="UP000078237"/>
    </source>
</evidence>
<dbReference type="GO" id="GO:0016747">
    <property type="term" value="F:acyltransferase activity, transferring groups other than amino-acyl groups"/>
    <property type="evidence" value="ECO:0007669"/>
    <property type="project" value="InterPro"/>
</dbReference>
<dbReference type="InterPro" id="IPR016181">
    <property type="entry name" value="Acyl_CoA_acyltransferase"/>
</dbReference>
<dbReference type="EMBL" id="LCTW02000211">
    <property type="protein sequence ID" value="KXX76421.1"/>
    <property type="molecule type" value="Genomic_DNA"/>
</dbReference>
<keyword evidence="3" id="KW-1185">Reference proteome</keyword>
<dbReference type="InterPro" id="IPR052523">
    <property type="entry name" value="Trichothecene_AcTrans"/>
</dbReference>
<dbReference type="Proteomes" id="UP000078237">
    <property type="component" value="Unassembled WGS sequence"/>
</dbReference>
<feature type="domain" description="N-acetyltransferase" evidence="1">
    <location>
        <begin position="85"/>
        <end position="221"/>
    </location>
</feature>
<organism evidence="2 3">
    <name type="scientific">Madurella mycetomatis</name>
    <dbReference type="NCBI Taxonomy" id="100816"/>
    <lineage>
        <taxon>Eukaryota</taxon>
        <taxon>Fungi</taxon>
        <taxon>Dikarya</taxon>
        <taxon>Ascomycota</taxon>
        <taxon>Pezizomycotina</taxon>
        <taxon>Sordariomycetes</taxon>
        <taxon>Sordariomycetidae</taxon>
        <taxon>Sordariales</taxon>
        <taxon>Sordariales incertae sedis</taxon>
        <taxon>Madurella</taxon>
    </lineage>
</organism>
<dbReference type="STRING" id="100816.A0A175VZ15"/>
<dbReference type="PANTHER" id="PTHR42791">
    <property type="entry name" value="GNAT FAMILY ACETYLTRANSFERASE"/>
    <property type="match status" value="1"/>
</dbReference>
<name>A0A175VZ15_9PEZI</name>
<sequence length="253" mass="27557">MIIRRATLADLEAMTWVLIGASPLDPVYPYRFPDCHLYPGEFAALCRRKCAEYLETSTVVVCEMPIDDFGHATQVVAFSAWDMPDARRPMRSSAASEAVEPTYLSSTPLPPTTIGSLNRQHAFRTACARNKSLLFDSRYQSIGGHVFLKILLCHPAYQRRGAGTALTSWGIAEARRLGVPTTVFASPMGLRLYRKLGFQEIGRFRVQLEGEGEFVEIPGLVMPPGMMSGRGRARVAGECGSVGGGFGAPAVLA</sequence>
<proteinExistence type="predicted"/>
<dbReference type="OrthoDB" id="4738875at2759"/>
<reference evidence="2 3" key="1">
    <citation type="journal article" date="2016" name="Genome Announc.">
        <title>Genome Sequence of Madurella mycetomatis mm55, Isolated from a Human Mycetoma Case in Sudan.</title>
        <authorList>
            <person name="Smit S."/>
            <person name="Derks M.F."/>
            <person name="Bervoets S."/>
            <person name="Fahal A."/>
            <person name="van Leeuwen W."/>
            <person name="van Belkum A."/>
            <person name="van de Sande W.W."/>
        </authorList>
    </citation>
    <scope>NUCLEOTIDE SEQUENCE [LARGE SCALE GENOMIC DNA]</scope>
    <source>
        <strain evidence="3">mm55</strain>
    </source>
</reference>
<evidence type="ECO:0000313" key="2">
    <source>
        <dbReference type="EMBL" id="KXX76421.1"/>
    </source>
</evidence>
<dbReference type="PROSITE" id="PS51186">
    <property type="entry name" value="GNAT"/>
    <property type="match status" value="1"/>
</dbReference>
<dbReference type="InterPro" id="IPR000182">
    <property type="entry name" value="GNAT_dom"/>
</dbReference>